<dbReference type="EMBL" id="JACVHL010000068">
    <property type="protein sequence ID" value="MCC3808561.1"/>
    <property type="molecule type" value="Genomic_DNA"/>
</dbReference>
<proteinExistence type="predicted"/>
<gene>
    <name evidence="2" type="ORF">IB292_26610</name>
</gene>
<organism evidence="2 3">
    <name type="scientific">Vibrio parahaemolyticus</name>
    <dbReference type="NCBI Taxonomy" id="670"/>
    <lineage>
        <taxon>Bacteria</taxon>
        <taxon>Pseudomonadati</taxon>
        <taxon>Pseudomonadota</taxon>
        <taxon>Gammaproteobacteria</taxon>
        <taxon>Vibrionales</taxon>
        <taxon>Vibrionaceae</taxon>
        <taxon>Vibrio</taxon>
    </lineage>
</organism>
<sequence>MNRGRFQAQGTETGRGKGTKLEESQAWNQASDYNCCCGLRDINLLKEKLTSSQLKIRLDAFNKAEEEVKRCSSNGGVMASDYAPKSFVVRGTRSERVDIEVRHGVAFLPNKCGE</sequence>
<dbReference type="AlphaFoldDB" id="A0A9Q3UKL5"/>
<dbReference type="RefSeq" id="WP_176296810.1">
    <property type="nucleotide sequence ID" value="NZ_CP064041.1"/>
</dbReference>
<feature type="region of interest" description="Disordered" evidence="1">
    <location>
        <begin position="1"/>
        <end position="23"/>
    </location>
</feature>
<comment type="caution">
    <text evidence="2">The sequence shown here is derived from an EMBL/GenBank/DDBJ whole genome shotgun (WGS) entry which is preliminary data.</text>
</comment>
<evidence type="ECO:0000313" key="3">
    <source>
        <dbReference type="Proteomes" id="UP000726777"/>
    </source>
</evidence>
<dbReference type="Proteomes" id="UP000726777">
    <property type="component" value="Unassembled WGS sequence"/>
</dbReference>
<evidence type="ECO:0000256" key="1">
    <source>
        <dbReference type="SAM" id="MobiDB-lite"/>
    </source>
</evidence>
<name>A0A9Q3UKL5_VIBPH</name>
<accession>A0A9Q3UKL5</accession>
<protein>
    <submittedName>
        <fullName evidence="2">Uncharacterized protein</fullName>
    </submittedName>
</protein>
<evidence type="ECO:0000313" key="2">
    <source>
        <dbReference type="EMBL" id="MCC3808561.1"/>
    </source>
</evidence>
<reference evidence="2" key="1">
    <citation type="submission" date="2020-09" db="EMBL/GenBank/DDBJ databases">
        <title>Genome sequence of Vibrio parahaemolyticus isolates.</title>
        <authorList>
            <person name="Hammerl J.A."/>
            <person name="Strauch E."/>
        </authorList>
    </citation>
    <scope>NUCLEOTIDE SEQUENCE</scope>
    <source>
        <strain evidence="2">17-VB00146</strain>
    </source>
</reference>